<dbReference type="InterPro" id="IPR047964">
    <property type="entry name" value="EFR1-like"/>
</dbReference>
<dbReference type="InterPro" id="IPR029039">
    <property type="entry name" value="Flavoprotein-like_sf"/>
</dbReference>
<evidence type="ECO:0000256" key="3">
    <source>
        <dbReference type="ARBA" id="ARBA00023014"/>
    </source>
</evidence>
<keyword evidence="7" id="KW-0670">Pyruvate</keyword>
<evidence type="ECO:0000256" key="2">
    <source>
        <dbReference type="ARBA" id="ARBA00023004"/>
    </source>
</evidence>
<organism evidence="7 8">
    <name type="scientific">Bacteroides reticulotermitis</name>
    <dbReference type="NCBI Taxonomy" id="1133319"/>
    <lineage>
        <taxon>Bacteria</taxon>
        <taxon>Pseudomonadati</taxon>
        <taxon>Bacteroidota</taxon>
        <taxon>Bacteroidia</taxon>
        <taxon>Bacteroidales</taxon>
        <taxon>Bacteroidaceae</taxon>
        <taxon>Bacteroides</taxon>
    </lineage>
</organism>
<dbReference type="GO" id="GO:0051536">
    <property type="term" value="F:iron-sulfur cluster binding"/>
    <property type="evidence" value="ECO:0007669"/>
    <property type="project" value="UniProtKB-KW"/>
</dbReference>
<dbReference type="PROSITE" id="PS00198">
    <property type="entry name" value="4FE4S_FER_1"/>
    <property type="match status" value="1"/>
</dbReference>
<dbReference type="AlphaFoldDB" id="A0A840CWP8"/>
<dbReference type="SUPFAM" id="SSF52218">
    <property type="entry name" value="Flavoproteins"/>
    <property type="match status" value="1"/>
</dbReference>
<dbReference type="Gene3D" id="3.40.50.360">
    <property type="match status" value="1"/>
</dbReference>
<dbReference type="Pfam" id="PF13187">
    <property type="entry name" value="Fer4_9"/>
    <property type="match status" value="1"/>
</dbReference>
<dbReference type="GO" id="GO:0046872">
    <property type="term" value="F:metal ion binding"/>
    <property type="evidence" value="ECO:0007669"/>
    <property type="project" value="UniProtKB-KW"/>
</dbReference>
<dbReference type="EMBL" id="JACIER010000005">
    <property type="protein sequence ID" value="MBB4043756.1"/>
    <property type="molecule type" value="Genomic_DNA"/>
</dbReference>
<keyword evidence="4" id="KW-0472">Membrane</keyword>
<dbReference type="InterPro" id="IPR017900">
    <property type="entry name" value="4Fe4S_Fe_S_CS"/>
</dbReference>
<evidence type="ECO:0000256" key="4">
    <source>
        <dbReference type="SAM" id="Phobius"/>
    </source>
</evidence>
<keyword evidence="4" id="KW-0812">Transmembrane</keyword>
<keyword evidence="3" id="KW-0411">Iron-sulfur</keyword>
<gene>
    <name evidence="7" type="ORF">GGR06_001542</name>
</gene>
<dbReference type="SUPFAM" id="SSF54862">
    <property type="entry name" value="4Fe-4S ferredoxins"/>
    <property type="match status" value="1"/>
</dbReference>
<dbReference type="PROSITE" id="PS51379">
    <property type="entry name" value="4FE4S_FER_2"/>
    <property type="match status" value="2"/>
</dbReference>
<sequence length="338" mass="38112">MNTARDLIIYYFSGTGNSKQVALWWAEATLKKGIAARVVDITTVTNPNSLEINSDSLMLIVSPTHGFNYPPVTIRFIRRLPRGKNLVVLANTRAGLKIGRFITPGLSGITFMLSAILLLSKGYKLGGLISFDMPSNWLSIHPALSAESANYIFHSMQQKVQRYADKLFDGQSVFPALRDLIQDLLISPVAIGYYLAGRFFLAKSFYASNACTSCGLCEKNCPLHAIKKSRKRPYWTFRCESCMKCMNSCPQEAIQTTHGLWVLLFGLTFLIMGLLQPILADYYRTFAGKLALFTLILLALVAILYPIQYVLIKNRRINAAITYMSLTFYKFWGRYRCK</sequence>
<evidence type="ECO:0000259" key="5">
    <source>
        <dbReference type="PROSITE" id="PS50902"/>
    </source>
</evidence>
<accession>A0A840CWP8</accession>
<keyword evidence="1" id="KW-0479">Metal-binding</keyword>
<feature type="transmembrane region" description="Helical" evidence="4">
    <location>
        <begin position="101"/>
        <end position="119"/>
    </location>
</feature>
<feature type="domain" description="Flavodoxin-like" evidence="5">
    <location>
        <begin position="7"/>
        <end position="168"/>
    </location>
</feature>
<reference evidence="7" key="1">
    <citation type="submission" date="2020-08" db="EMBL/GenBank/DDBJ databases">
        <title>Genomic Encyclopedia of Type Strains, Phase IV (KMG-IV): sequencing the most valuable type-strain genomes for metagenomic binning, comparative biology and taxonomic classification.</title>
        <authorList>
            <person name="Goeker M."/>
        </authorList>
    </citation>
    <scope>NUCLEOTIDE SEQUENCE [LARGE SCALE GENOMIC DNA]</scope>
    <source>
        <strain evidence="7">DSM 105720</strain>
    </source>
</reference>
<keyword evidence="2" id="KW-0408">Iron</keyword>
<dbReference type="InterPro" id="IPR008254">
    <property type="entry name" value="Flavodoxin/NO_synth"/>
</dbReference>
<evidence type="ECO:0000259" key="6">
    <source>
        <dbReference type="PROSITE" id="PS51379"/>
    </source>
</evidence>
<evidence type="ECO:0000313" key="7">
    <source>
        <dbReference type="EMBL" id="MBB4043756.1"/>
    </source>
</evidence>
<name>A0A840CWP8_9BACE</name>
<dbReference type="Proteomes" id="UP000560658">
    <property type="component" value="Unassembled WGS sequence"/>
</dbReference>
<proteinExistence type="predicted"/>
<keyword evidence="8" id="KW-1185">Reference proteome</keyword>
<comment type="caution">
    <text evidence="7">The sequence shown here is derived from an EMBL/GenBank/DDBJ whole genome shotgun (WGS) entry which is preliminary data.</text>
</comment>
<feature type="transmembrane region" description="Helical" evidence="4">
    <location>
        <begin position="260"/>
        <end position="280"/>
    </location>
</feature>
<dbReference type="InterPro" id="IPR017896">
    <property type="entry name" value="4Fe4S_Fe-S-bd"/>
</dbReference>
<evidence type="ECO:0000256" key="1">
    <source>
        <dbReference type="ARBA" id="ARBA00022723"/>
    </source>
</evidence>
<dbReference type="PROSITE" id="PS50902">
    <property type="entry name" value="FLAVODOXIN_LIKE"/>
    <property type="match status" value="1"/>
</dbReference>
<dbReference type="Gene3D" id="3.30.70.20">
    <property type="match status" value="1"/>
</dbReference>
<feature type="domain" description="4Fe-4S ferredoxin-type" evidence="6">
    <location>
        <begin position="202"/>
        <end position="231"/>
    </location>
</feature>
<evidence type="ECO:0000313" key="8">
    <source>
        <dbReference type="Proteomes" id="UP000560658"/>
    </source>
</evidence>
<feature type="transmembrane region" description="Helical" evidence="4">
    <location>
        <begin position="286"/>
        <end position="307"/>
    </location>
</feature>
<feature type="domain" description="4Fe-4S ferredoxin-type" evidence="6">
    <location>
        <begin position="238"/>
        <end position="259"/>
    </location>
</feature>
<keyword evidence="4" id="KW-1133">Transmembrane helix</keyword>
<dbReference type="NCBIfam" id="NF038196">
    <property type="entry name" value="ferrodoxin_EFR1"/>
    <property type="match status" value="1"/>
</dbReference>
<protein>
    <submittedName>
        <fullName evidence="7">Pyruvate/2-oxoacid:ferredoxin oxidoreductase delta subunit</fullName>
    </submittedName>
</protein>
<dbReference type="RefSeq" id="WP_044163326.1">
    <property type="nucleotide sequence ID" value="NZ_JACIER010000005.1"/>
</dbReference>
<dbReference type="GO" id="GO:0010181">
    <property type="term" value="F:FMN binding"/>
    <property type="evidence" value="ECO:0007669"/>
    <property type="project" value="InterPro"/>
</dbReference>